<evidence type="ECO:0000313" key="2">
    <source>
        <dbReference type="EMBL" id="OGG50516.1"/>
    </source>
</evidence>
<name>A0A1F6CMT4_HANXR</name>
<organism evidence="2 3">
    <name type="scientific">Handelsmanbacteria sp. (strain RIFCSPLOWO2_12_FULL_64_10)</name>
    <dbReference type="NCBI Taxonomy" id="1817868"/>
    <lineage>
        <taxon>Bacteria</taxon>
        <taxon>Candidatus Handelsmaniibacteriota</taxon>
    </lineage>
</organism>
<comment type="caution">
    <text evidence="2">The sequence shown here is derived from an EMBL/GenBank/DDBJ whole genome shotgun (WGS) entry which is preliminary data.</text>
</comment>
<keyword evidence="1" id="KW-0472">Membrane</keyword>
<reference evidence="2 3" key="1">
    <citation type="journal article" date="2016" name="Nat. Commun.">
        <title>Thousands of microbial genomes shed light on interconnected biogeochemical processes in an aquifer system.</title>
        <authorList>
            <person name="Anantharaman K."/>
            <person name="Brown C.T."/>
            <person name="Hug L.A."/>
            <person name="Sharon I."/>
            <person name="Castelle C.J."/>
            <person name="Probst A.J."/>
            <person name="Thomas B.C."/>
            <person name="Singh A."/>
            <person name="Wilkins M.J."/>
            <person name="Karaoz U."/>
            <person name="Brodie E.L."/>
            <person name="Williams K.H."/>
            <person name="Hubbard S.S."/>
            <person name="Banfield J.F."/>
        </authorList>
    </citation>
    <scope>NUCLEOTIDE SEQUENCE [LARGE SCALE GENOMIC DNA]</scope>
    <source>
        <strain evidence="3">RIFCSPLOWO2_12_FULL_64_10</strain>
    </source>
</reference>
<keyword evidence="1" id="KW-0812">Transmembrane</keyword>
<dbReference type="Proteomes" id="UP000178606">
    <property type="component" value="Unassembled WGS sequence"/>
</dbReference>
<evidence type="ECO:0000256" key="1">
    <source>
        <dbReference type="SAM" id="Phobius"/>
    </source>
</evidence>
<dbReference type="EMBL" id="MFKF01000207">
    <property type="protein sequence ID" value="OGG50516.1"/>
    <property type="molecule type" value="Genomic_DNA"/>
</dbReference>
<feature type="transmembrane region" description="Helical" evidence="1">
    <location>
        <begin position="12"/>
        <end position="29"/>
    </location>
</feature>
<dbReference type="AlphaFoldDB" id="A0A1F6CMT4"/>
<gene>
    <name evidence="2" type="ORF">A3F84_17840</name>
</gene>
<accession>A0A1F6CMT4</accession>
<protein>
    <submittedName>
        <fullName evidence="2">Uncharacterized protein</fullName>
    </submittedName>
</protein>
<evidence type="ECO:0000313" key="3">
    <source>
        <dbReference type="Proteomes" id="UP000178606"/>
    </source>
</evidence>
<sequence length="278" mass="30497">MKAWLANIDRRFVYLLVGLGAALPLLVTFELPVRATPPVRAVYEAVEEIARKEGRGAVLISFDYDPGSEAELQPMARAILRHCFQRNLRVVGVSHWPGNTDLVEEAFVTAARDYGREQGRDYAFMGFKAGGGSLIIAMGQDFPGAFPQDVRGNDTRTMEAMRDIRSLRDFDYVIDLAAGTPGIETWIAYGQERYKFRMGGGCTAVVAPDQFPFLQAGQINGLIGGLVGAAEYEALIGRKDEALGGMRPQSVVHLVVILLIFLGNLFHFLTRREGGASL</sequence>
<proteinExistence type="predicted"/>
<feature type="transmembrane region" description="Helical" evidence="1">
    <location>
        <begin position="251"/>
        <end position="269"/>
    </location>
</feature>
<keyword evidence="1" id="KW-1133">Transmembrane helix</keyword>